<feature type="domain" description="F-box" evidence="1">
    <location>
        <begin position="1"/>
        <end position="45"/>
    </location>
</feature>
<evidence type="ECO:0000259" key="1">
    <source>
        <dbReference type="PROSITE" id="PS50181"/>
    </source>
</evidence>
<dbReference type="OrthoDB" id="10613236at2759"/>
<dbReference type="PANTHER" id="PTHR23015:SF4">
    <property type="entry name" value="DUF38 DOMAIN-CONTAINING PROTEIN-RELATED"/>
    <property type="match status" value="1"/>
</dbReference>
<dbReference type="AlphaFoldDB" id="G0NF48"/>
<dbReference type="InParanoid" id="G0NF48"/>
<proteinExistence type="predicted"/>
<dbReference type="Pfam" id="PF01827">
    <property type="entry name" value="FTH"/>
    <property type="match status" value="1"/>
</dbReference>
<dbReference type="OMA" id="MANEEEF"/>
<dbReference type="Proteomes" id="UP000008068">
    <property type="component" value="Unassembled WGS sequence"/>
</dbReference>
<accession>G0NF48</accession>
<keyword evidence="3" id="KW-1185">Reference proteome</keyword>
<reference evidence="3" key="1">
    <citation type="submission" date="2011-07" db="EMBL/GenBank/DDBJ databases">
        <authorList>
            <consortium name="Caenorhabditis brenneri Sequencing and Analysis Consortium"/>
            <person name="Wilson R.K."/>
        </authorList>
    </citation>
    <scope>NUCLEOTIDE SEQUENCE [LARGE SCALE GENOMIC DNA]</scope>
    <source>
        <strain evidence="3">PB2801</strain>
    </source>
</reference>
<sequence length="329" mass="38442">MLEQMPDVVLTKLLEKLDFQSILCLRKVSAHLLNFIDDTKPGLHLTGIHIDVFPERIVLGLRDDYTKFKAQYEIHENGCSLDFNYRKNRKVLLSDMNFVDVFLRDFGIIWKLRTSILDGFCLKFSYDLIHDDCVNPIVDRIFDGIKNVLQSGVYSFKIRNFDVSVYKEKQVSELLSLVDSNVLESISIKNSNHKDSDGFKLDEISNLDQWKNAMKAEILNCILINPFQKFSHFSEATFHIRMISEEELRDLMENLRNSLSFQKFIVYINYIDKNMIEIVFGNHFVDNGRGKYWYLQTKNNGKVLKIFVYGMMICFTSVEICTVPEGYLL</sequence>
<protein>
    <recommendedName>
        <fullName evidence="1">F-box domain-containing protein</fullName>
    </recommendedName>
</protein>
<evidence type="ECO:0000313" key="2">
    <source>
        <dbReference type="EMBL" id="EGT59036.1"/>
    </source>
</evidence>
<dbReference type="InterPro" id="IPR002900">
    <property type="entry name" value="DUF38/FTH_CAE_spp"/>
</dbReference>
<dbReference type="GO" id="GO:0045087">
    <property type="term" value="P:innate immune response"/>
    <property type="evidence" value="ECO:0007669"/>
    <property type="project" value="TreeGrafter"/>
</dbReference>
<dbReference type="HOGENOM" id="CLU_030831_0_2_1"/>
<gene>
    <name evidence="2" type="ORF">CAEBREN_19386</name>
</gene>
<dbReference type="InterPro" id="IPR001810">
    <property type="entry name" value="F-box_dom"/>
</dbReference>
<evidence type="ECO:0000313" key="3">
    <source>
        <dbReference type="Proteomes" id="UP000008068"/>
    </source>
</evidence>
<dbReference type="EMBL" id="GL379874">
    <property type="protein sequence ID" value="EGT59036.1"/>
    <property type="molecule type" value="Genomic_DNA"/>
</dbReference>
<name>G0NF48_CAEBE</name>
<organism evidence="3">
    <name type="scientific">Caenorhabditis brenneri</name>
    <name type="common">Nematode worm</name>
    <dbReference type="NCBI Taxonomy" id="135651"/>
    <lineage>
        <taxon>Eukaryota</taxon>
        <taxon>Metazoa</taxon>
        <taxon>Ecdysozoa</taxon>
        <taxon>Nematoda</taxon>
        <taxon>Chromadorea</taxon>
        <taxon>Rhabditida</taxon>
        <taxon>Rhabditina</taxon>
        <taxon>Rhabditomorpha</taxon>
        <taxon>Rhabditoidea</taxon>
        <taxon>Rhabditidae</taxon>
        <taxon>Peloderinae</taxon>
        <taxon>Caenorhabditis</taxon>
    </lineage>
</organism>
<dbReference type="Pfam" id="PF00646">
    <property type="entry name" value="F-box"/>
    <property type="match status" value="1"/>
</dbReference>
<dbReference type="InterPro" id="IPR040161">
    <property type="entry name" value="FB224"/>
</dbReference>
<dbReference type="PANTHER" id="PTHR23015">
    <property type="entry name" value="UNCHARACTERIZED C.ELEGANS PROTEIN"/>
    <property type="match status" value="1"/>
</dbReference>
<dbReference type="SMART" id="SM00256">
    <property type="entry name" value="FBOX"/>
    <property type="match status" value="1"/>
</dbReference>
<dbReference type="PROSITE" id="PS50181">
    <property type="entry name" value="FBOX"/>
    <property type="match status" value="1"/>
</dbReference>